<dbReference type="InterPro" id="IPR004045">
    <property type="entry name" value="Glutathione_S-Trfase_N"/>
</dbReference>
<dbReference type="OrthoDB" id="423541at2759"/>
<organism evidence="19 20">
    <name type="scientific">Danaus plexippus plexippus</name>
    <dbReference type="NCBI Taxonomy" id="278856"/>
    <lineage>
        <taxon>Eukaryota</taxon>
        <taxon>Metazoa</taxon>
        <taxon>Ecdysozoa</taxon>
        <taxon>Arthropoda</taxon>
        <taxon>Hexapoda</taxon>
        <taxon>Insecta</taxon>
        <taxon>Pterygota</taxon>
        <taxon>Neoptera</taxon>
        <taxon>Endopterygota</taxon>
        <taxon>Lepidoptera</taxon>
        <taxon>Glossata</taxon>
        <taxon>Ditrysia</taxon>
        <taxon>Papilionoidea</taxon>
        <taxon>Nymphalidae</taxon>
        <taxon>Danainae</taxon>
        <taxon>Danaini</taxon>
        <taxon>Danaina</taxon>
        <taxon>Danaus</taxon>
        <taxon>Danaus</taxon>
    </lineage>
</organism>
<keyword evidence="5" id="KW-0644">Prostaglandin metabolism</keyword>
<dbReference type="EMBL" id="AGBW02015069">
    <property type="protein sequence ID" value="OWR40601.1"/>
    <property type="molecule type" value="Genomic_DNA"/>
</dbReference>
<dbReference type="eggNOG" id="KOG3029">
    <property type="taxonomic scope" value="Eukaryota"/>
</dbReference>
<reference evidence="19 20" key="1">
    <citation type="journal article" date="2011" name="Cell">
        <title>The monarch butterfly genome yields insights into long-distance migration.</title>
        <authorList>
            <person name="Zhan S."/>
            <person name="Merlin C."/>
            <person name="Boore J.L."/>
            <person name="Reppert S.M."/>
        </authorList>
    </citation>
    <scope>NUCLEOTIDE SEQUENCE [LARGE SCALE GENOMIC DNA]</scope>
    <source>
        <strain evidence="19">F-2</strain>
    </source>
</reference>
<keyword evidence="9" id="KW-0276">Fatty acid metabolism</keyword>
<dbReference type="Gene3D" id="1.20.1050.10">
    <property type="match status" value="1"/>
</dbReference>
<accession>A0A212EGK0</accession>
<comment type="catalytic activity">
    <reaction evidence="16">
        <text>prostaglandin H2 = prostaglandin E2</text>
        <dbReference type="Rhea" id="RHEA:12893"/>
        <dbReference type="ChEBI" id="CHEBI:57405"/>
        <dbReference type="ChEBI" id="CHEBI:606564"/>
        <dbReference type="EC" id="5.3.99.3"/>
    </reaction>
    <physiologicalReaction direction="left-to-right" evidence="16">
        <dbReference type="Rhea" id="RHEA:12894"/>
    </physiologicalReaction>
</comment>
<dbReference type="SFLD" id="SFLDG01203">
    <property type="entry name" value="Prostaglandin_E_synthase_like1"/>
    <property type="match status" value="1"/>
</dbReference>
<keyword evidence="11" id="KW-0443">Lipid metabolism</keyword>
<evidence type="ECO:0000256" key="11">
    <source>
        <dbReference type="ARBA" id="ARBA00023098"/>
    </source>
</evidence>
<keyword evidence="8" id="KW-0812">Transmembrane</keyword>
<evidence type="ECO:0000256" key="7">
    <source>
        <dbReference type="ARBA" id="ARBA00022585"/>
    </source>
</evidence>
<dbReference type="UniPathway" id="UPA00662"/>
<keyword evidence="7" id="KW-0643">Prostaglandin biosynthesis</keyword>
<dbReference type="PROSITE" id="PS00195">
    <property type="entry name" value="GLUTAREDOXIN_1"/>
    <property type="match status" value="1"/>
</dbReference>
<dbReference type="InterPro" id="IPR036282">
    <property type="entry name" value="Glutathione-S-Trfase_C_sf"/>
</dbReference>
<evidence type="ECO:0000256" key="16">
    <source>
        <dbReference type="ARBA" id="ARBA00023931"/>
    </source>
</evidence>
<evidence type="ECO:0000256" key="14">
    <source>
        <dbReference type="ARBA" id="ARBA00023235"/>
    </source>
</evidence>
<keyword evidence="20" id="KW-1185">Reference proteome</keyword>
<dbReference type="CDD" id="cd03197">
    <property type="entry name" value="GST_C_mPGES2"/>
    <property type="match status" value="1"/>
</dbReference>
<dbReference type="InterPro" id="IPR040079">
    <property type="entry name" value="Glutathione_S-Trfase"/>
</dbReference>
<dbReference type="SUPFAM" id="SSF47616">
    <property type="entry name" value="GST C-terminal domain-like"/>
    <property type="match status" value="1"/>
</dbReference>
<evidence type="ECO:0000256" key="18">
    <source>
        <dbReference type="ARBA" id="ARBA00037847"/>
    </source>
</evidence>
<keyword evidence="13" id="KW-0275">Fatty acid biosynthesis</keyword>
<dbReference type="InterPro" id="IPR034335">
    <property type="entry name" value="PGES2_C"/>
</dbReference>
<evidence type="ECO:0000313" key="20">
    <source>
        <dbReference type="Proteomes" id="UP000007151"/>
    </source>
</evidence>
<dbReference type="Pfam" id="PF13417">
    <property type="entry name" value="GST_N_3"/>
    <property type="match status" value="1"/>
</dbReference>
<dbReference type="InterPro" id="IPR036249">
    <property type="entry name" value="Thioredoxin-like_sf"/>
</dbReference>
<dbReference type="InterPro" id="IPR011767">
    <property type="entry name" value="GLR_AS"/>
</dbReference>
<evidence type="ECO:0000256" key="17">
    <source>
        <dbReference type="ARBA" id="ARBA00031041"/>
    </source>
</evidence>
<keyword evidence="10" id="KW-1133">Transmembrane helix</keyword>
<gene>
    <name evidence="19" type="ORF">KGM_206133</name>
</gene>
<evidence type="ECO:0000256" key="10">
    <source>
        <dbReference type="ARBA" id="ARBA00022989"/>
    </source>
</evidence>
<dbReference type="GO" id="GO:0012505">
    <property type="term" value="C:endomembrane system"/>
    <property type="evidence" value="ECO:0007669"/>
    <property type="project" value="UniProtKB-SubCell"/>
</dbReference>
<evidence type="ECO:0000256" key="8">
    <source>
        <dbReference type="ARBA" id="ARBA00022692"/>
    </source>
</evidence>
<dbReference type="Gene3D" id="6.20.200.30">
    <property type="match status" value="1"/>
</dbReference>
<dbReference type="SFLD" id="SFLDS00019">
    <property type="entry name" value="Glutathione_Transferase_(cytos"/>
    <property type="match status" value="1"/>
</dbReference>
<keyword evidence="14" id="KW-0413">Isomerase</keyword>
<dbReference type="PANTHER" id="PTHR12782:SF5">
    <property type="entry name" value="PROSTAGLANDIN E SYNTHASE 2"/>
    <property type="match status" value="1"/>
</dbReference>
<proteinExistence type="inferred from homology"/>
<sequence>MWRPTFTILRKVVLPHYNEKSSFSKLFYSTKSRFPRSTAKLTLISASVGILVGAGYGGYTHYKINVKKPLKATEVEEYVLLKEAPKYQAQYRVVNDSDNSNLELVLFQYRTCPFCCKVRSYLDARGINYEVVEVDAVLRQAIRWSNYKKVPILLAKVDGGYQQLLDSTAIISMLETYLRDKSYQLSDIVKFYPATRFVNDSGKIATDITNKYFVMNNAPLLDEKQKAAEAEERQWRQWADQVLVHTLSPNVYRTVGEALETFKWFEEVGGWKQSFPAWECALMVYVGAAAMWIISKRLKSRHNIKDDVRQSLYDAANDWMKAIQKKGTPFLGGDKPNLADISVFGVLSSIEGCGAFEDLKTNTSIGQWFQAMKMNMKETSGKHLASYA</sequence>
<dbReference type="InterPro" id="IPR034334">
    <property type="entry name" value="PGES2"/>
</dbReference>
<evidence type="ECO:0000256" key="13">
    <source>
        <dbReference type="ARBA" id="ARBA00023160"/>
    </source>
</evidence>
<dbReference type="KEGG" id="dpl:KGM_206133"/>
<evidence type="ECO:0000256" key="15">
    <source>
        <dbReference type="ARBA" id="ARBA00023930"/>
    </source>
</evidence>
<keyword evidence="12" id="KW-0472">Membrane</keyword>
<comment type="subcellular location">
    <subcellularLocation>
        <location evidence="18">Endomembrane system</location>
        <topology evidence="18">Single-pass membrane protein</topology>
    </subcellularLocation>
</comment>
<evidence type="ECO:0000256" key="12">
    <source>
        <dbReference type="ARBA" id="ARBA00023136"/>
    </source>
</evidence>
<comment type="catalytic activity">
    <reaction evidence="15">
        <text>prostaglandin H2 = (12S)-hydroxy-(5Z,8E,10E)-heptadecatrienoate + malonaldehyde</text>
        <dbReference type="Rhea" id="RHEA:48644"/>
        <dbReference type="ChEBI" id="CHEBI:57405"/>
        <dbReference type="ChEBI" id="CHEBI:90694"/>
        <dbReference type="ChEBI" id="CHEBI:566274"/>
    </reaction>
    <physiologicalReaction direction="left-to-right" evidence="15">
        <dbReference type="Rhea" id="RHEA:48645"/>
    </physiologicalReaction>
</comment>
<dbReference type="SFLD" id="SFLDG01182">
    <property type="entry name" value="Prostaglandin_E_synthase_like"/>
    <property type="match status" value="1"/>
</dbReference>
<protein>
    <recommendedName>
        <fullName evidence="4">Prostaglandin E synthase 2</fullName>
        <ecNumber evidence="3">5.3.99.3</ecNumber>
    </recommendedName>
    <alternativeName>
        <fullName evidence="17">Microsomal prostaglandin E synthase 2</fullName>
    </alternativeName>
</protein>
<name>A0A212EGK0_DANPL</name>
<dbReference type="SUPFAM" id="SSF52833">
    <property type="entry name" value="Thioredoxin-like"/>
    <property type="match status" value="1"/>
</dbReference>
<evidence type="ECO:0000256" key="4">
    <source>
        <dbReference type="ARBA" id="ARBA00019474"/>
    </source>
</evidence>
<comment type="caution">
    <text evidence="19">The sequence shown here is derived from an EMBL/GenBank/DDBJ whole genome shotgun (WGS) entry which is preliminary data.</text>
</comment>
<evidence type="ECO:0000313" key="19">
    <source>
        <dbReference type="EMBL" id="OWR40601.1"/>
    </source>
</evidence>
<dbReference type="PANTHER" id="PTHR12782">
    <property type="entry name" value="MICROSOMAL PROSTAGLANDIN E SYNTHASE-2"/>
    <property type="match status" value="1"/>
</dbReference>
<evidence type="ECO:0000256" key="6">
    <source>
        <dbReference type="ARBA" id="ARBA00022516"/>
    </source>
</evidence>
<keyword evidence="6" id="KW-0444">Lipid biosynthesis</keyword>
<dbReference type="GO" id="GO:0050220">
    <property type="term" value="F:prostaglandin-E synthase activity"/>
    <property type="evidence" value="ECO:0007669"/>
    <property type="project" value="UniProtKB-EC"/>
</dbReference>
<dbReference type="STRING" id="278856.A0A212EGK0"/>
<dbReference type="Proteomes" id="UP000007151">
    <property type="component" value="Unassembled WGS sequence"/>
</dbReference>
<comment type="pathway">
    <text evidence="1">Lipid metabolism; prostaglandin biosynthesis.</text>
</comment>
<evidence type="ECO:0000256" key="2">
    <source>
        <dbReference type="ARBA" id="ARBA00007409"/>
    </source>
</evidence>
<dbReference type="AlphaFoldDB" id="A0A212EGK0"/>
<dbReference type="GO" id="GO:0001516">
    <property type="term" value="P:prostaglandin biosynthetic process"/>
    <property type="evidence" value="ECO:0007669"/>
    <property type="project" value="UniProtKB-UniPathway"/>
</dbReference>
<dbReference type="FunCoup" id="A0A212EGK0">
    <property type="interactions" value="1316"/>
</dbReference>
<comment type="similarity">
    <text evidence="2">Belongs to the GST superfamily.</text>
</comment>
<dbReference type="Gene3D" id="3.40.30.10">
    <property type="entry name" value="Glutaredoxin"/>
    <property type="match status" value="1"/>
</dbReference>
<dbReference type="GO" id="GO:0005739">
    <property type="term" value="C:mitochondrion"/>
    <property type="evidence" value="ECO:0007669"/>
    <property type="project" value="TreeGrafter"/>
</dbReference>
<evidence type="ECO:0000256" key="1">
    <source>
        <dbReference type="ARBA" id="ARBA00004702"/>
    </source>
</evidence>
<evidence type="ECO:0000256" key="9">
    <source>
        <dbReference type="ARBA" id="ARBA00022832"/>
    </source>
</evidence>
<dbReference type="EC" id="5.3.99.3" evidence="3"/>
<evidence type="ECO:0000256" key="5">
    <source>
        <dbReference type="ARBA" id="ARBA00022501"/>
    </source>
</evidence>
<evidence type="ECO:0000256" key="3">
    <source>
        <dbReference type="ARBA" id="ARBA00012203"/>
    </source>
</evidence>
<dbReference type="PROSITE" id="PS51354">
    <property type="entry name" value="GLUTAREDOXIN_2"/>
    <property type="match status" value="1"/>
</dbReference>